<dbReference type="GO" id="GO:0003677">
    <property type="term" value="F:DNA binding"/>
    <property type="evidence" value="ECO:0007669"/>
    <property type="project" value="InterPro"/>
</dbReference>
<dbReference type="Gene3D" id="3.40.1350.60">
    <property type="match status" value="1"/>
</dbReference>
<dbReference type="InterPro" id="IPR005224">
    <property type="entry name" value="SfsA"/>
</dbReference>
<dbReference type="NCBIfam" id="TIGR00230">
    <property type="entry name" value="sfsA"/>
    <property type="match status" value="1"/>
</dbReference>
<dbReference type="RefSeq" id="WP_109725206.1">
    <property type="nucleotide sequence ID" value="NZ_QGDI01000001.1"/>
</dbReference>
<comment type="similarity">
    <text evidence="1">Belongs to the SfsA family.</text>
</comment>
<sequence>MKYHHIRKAEFLSRPNRFIARVLIDGKEETVHVKNTGRCRELLTEGCTVYLEESDNPARKTRFDLVTVEKLRQGALPLLVNMDSQMPNAAAEEWLKKGELFSEQAVIRREYTYGDSRFDFRIEDGGKVSFLEVKGVTLENDGVVLFPDAPTERGVKHIHELIRAKNEGFGAYILFVIQMKEVTEFRPNDAMHREFGDALREAEKAGVKLLAYDCIVTPDSMTIDRPVTIRTEQMI</sequence>
<accession>A0A315Y4V5</accession>
<dbReference type="CDD" id="cd22359">
    <property type="entry name" value="SfsA-like_bacterial"/>
    <property type="match status" value="1"/>
</dbReference>
<organism evidence="4 5">
    <name type="scientific">Ruminococcus flavefaciens</name>
    <dbReference type="NCBI Taxonomy" id="1265"/>
    <lineage>
        <taxon>Bacteria</taxon>
        <taxon>Bacillati</taxon>
        <taxon>Bacillota</taxon>
        <taxon>Clostridia</taxon>
        <taxon>Eubacteriales</taxon>
        <taxon>Oscillospiraceae</taxon>
        <taxon>Ruminococcus</taxon>
    </lineage>
</organism>
<dbReference type="InterPro" id="IPR040452">
    <property type="entry name" value="SfsA_C"/>
</dbReference>
<protein>
    <recommendedName>
        <fullName evidence="1">Sugar fermentation stimulation protein homolog</fullName>
    </recommendedName>
</protein>
<dbReference type="EMBL" id="QGDI01000001">
    <property type="protein sequence ID" value="PWJ15405.1"/>
    <property type="molecule type" value="Genomic_DNA"/>
</dbReference>
<evidence type="ECO:0000313" key="4">
    <source>
        <dbReference type="EMBL" id="PWJ15405.1"/>
    </source>
</evidence>
<evidence type="ECO:0000313" key="5">
    <source>
        <dbReference type="Proteomes" id="UP000245720"/>
    </source>
</evidence>
<feature type="domain" description="SfsA N-terminal OB" evidence="3">
    <location>
        <begin position="12"/>
        <end position="70"/>
    </location>
</feature>
<reference evidence="4 5" key="1">
    <citation type="submission" date="2018-05" db="EMBL/GenBank/DDBJ databases">
        <title>The Hungate 1000. A catalogue of reference genomes from the rumen microbiome.</title>
        <authorList>
            <person name="Kelly W."/>
        </authorList>
    </citation>
    <scope>NUCLEOTIDE SEQUENCE [LARGE SCALE GENOMIC DNA]</scope>
    <source>
        <strain evidence="4 5">SAb67</strain>
    </source>
</reference>
<comment type="caution">
    <text evidence="4">The sequence shown here is derived from an EMBL/GenBank/DDBJ whole genome shotgun (WGS) entry which is preliminary data.</text>
</comment>
<feature type="domain" description="Sugar fermentation stimulation protein C-terminal" evidence="2">
    <location>
        <begin position="85"/>
        <end position="219"/>
    </location>
</feature>
<dbReference type="Proteomes" id="UP000245720">
    <property type="component" value="Unassembled WGS sequence"/>
</dbReference>
<evidence type="ECO:0000259" key="2">
    <source>
        <dbReference type="Pfam" id="PF03749"/>
    </source>
</evidence>
<evidence type="ECO:0000259" key="3">
    <source>
        <dbReference type="Pfam" id="PF17746"/>
    </source>
</evidence>
<dbReference type="PANTHER" id="PTHR30545:SF2">
    <property type="entry name" value="SUGAR FERMENTATION STIMULATION PROTEIN A"/>
    <property type="match status" value="1"/>
</dbReference>
<evidence type="ECO:0000256" key="1">
    <source>
        <dbReference type="HAMAP-Rule" id="MF_00095"/>
    </source>
</evidence>
<gene>
    <name evidence="1" type="primary">sfsA</name>
    <name evidence="4" type="ORF">IE37_00302</name>
</gene>
<dbReference type="Pfam" id="PF17746">
    <property type="entry name" value="SfsA_N"/>
    <property type="match status" value="1"/>
</dbReference>
<dbReference type="Gene3D" id="2.40.50.580">
    <property type="match status" value="1"/>
</dbReference>
<dbReference type="PANTHER" id="PTHR30545">
    <property type="entry name" value="SUGAR FERMENTATION STIMULATION PROTEIN A"/>
    <property type="match status" value="1"/>
</dbReference>
<dbReference type="OrthoDB" id="9802365at2"/>
<proteinExistence type="inferred from homology"/>
<name>A0A315Y4V5_RUMFL</name>
<dbReference type="InterPro" id="IPR041465">
    <property type="entry name" value="SfsA_N"/>
</dbReference>
<dbReference type="Pfam" id="PF03749">
    <property type="entry name" value="SfsA"/>
    <property type="match status" value="1"/>
</dbReference>
<dbReference type="STRING" id="1265.SAMN02910280_1928"/>
<dbReference type="HAMAP" id="MF_00095">
    <property type="entry name" value="SfsA"/>
    <property type="match status" value="1"/>
</dbReference>
<dbReference type="AlphaFoldDB" id="A0A315Y4V5"/>